<dbReference type="EMBL" id="JAESDN010000008">
    <property type="protein sequence ID" value="KAG7046950.1"/>
    <property type="molecule type" value="Genomic_DNA"/>
</dbReference>
<proteinExistence type="predicted"/>
<accession>A0A9P7R016</accession>
<evidence type="ECO:0000313" key="1">
    <source>
        <dbReference type="EMBL" id="KAG7046950.1"/>
    </source>
</evidence>
<dbReference type="AlphaFoldDB" id="A0A9P7R016"/>
<organism evidence="1 2">
    <name type="scientific">Colletotrichum scovillei</name>
    <dbReference type="NCBI Taxonomy" id="1209932"/>
    <lineage>
        <taxon>Eukaryota</taxon>
        <taxon>Fungi</taxon>
        <taxon>Dikarya</taxon>
        <taxon>Ascomycota</taxon>
        <taxon>Pezizomycotina</taxon>
        <taxon>Sordariomycetes</taxon>
        <taxon>Hypocreomycetidae</taxon>
        <taxon>Glomerellales</taxon>
        <taxon>Glomerellaceae</taxon>
        <taxon>Colletotrichum</taxon>
        <taxon>Colletotrichum acutatum species complex</taxon>
    </lineage>
</organism>
<keyword evidence="2" id="KW-1185">Reference proteome</keyword>
<dbReference type="Proteomes" id="UP000699042">
    <property type="component" value="Unassembled WGS sequence"/>
</dbReference>
<sequence length="221" mass="24648">MSLVPPQANGRSLRFVLWLAGTTEMPRLTKSRLVPAERPIFYFLQRSCHSNSNVSRASNPARRQDNWILQEKSLGASVWHVSSIVQHGFEAWIGTRYQSTAIRNHKGLIKTFLRLRGCCVFAYYLTNHEHTVAGASKTPAEPSNRELTVEEGPSRMKADELLASADHFRVSRIGQSTCSLDDINGPSITSPPFDRLVCPPLVQMALREALGAVLTEHLRVA</sequence>
<comment type="caution">
    <text evidence="1">The sequence shown here is derived from an EMBL/GenBank/DDBJ whole genome shotgun (WGS) entry which is preliminary data.</text>
</comment>
<name>A0A9P7R016_9PEZI</name>
<reference evidence="1" key="1">
    <citation type="submission" date="2021-05" db="EMBL/GenBank/DDBJ databases">
        <title>Comparative genomics of three Colletotrichum scovillei strains and genetic complementation revealed genes involved fungal growth and virulence on chili pepper.</title>
        <authorList>
            <person name="Hsieh D.-K."/>
            <person name="Chuang S.-C."/>
            <person name="Chen C.-Y."/>
            <person name="Chao Y.-T."/>
            <person name="Lu M.-Y.J."/>
            <person name="Lee M.-H."/>
            <person name="Shih M.-C."/>
        </authorList>
    </citation>
    <scope>NUCLEOTIDE SEQUENCE</scope>
    <source>
        <strain evidence="1">Coll-153</strain>
    </source>
</reference>
<gene>
    <name evidence="1" type="ORF">JMJ77_015167</name>
</gene>
<evidence type="ECO:0000313" key="2">
    <source>
        <dbReference type="Proteomes" id="UP000699042"/>
    </source>
</evidence>
<protein>
    <submittedName>
        <fullName evidence="1">Uncharacterized protein</fullName>
    </submittedName>
</protein>